<evidence type="ECO:0000256" key="1">
    <source>
        <dbReference type="SAM" id="MobiDB-lite"/>
    </source>
</evidence>
<feature type="compositionally biased region" description="Low complexity" evidence="1">
    <location>
        <begin position="89"/>
        <end position="104"/>
    </location>
</feature>
<dbReference type="Proteomes" id="UP000019804">
    <property type="component" value="Unassembled WGS sequence"/>
</dbReference>
<dbReference type="HOGENOM" id="CLU_044724_1_0_1"/>
<organism evidence="2 3">
    <name type="scientific">Aspergillus ruber (strain CBS 135680)</name>
    <dbReference type="NCBI Taxonomy" id="1388766"/>
    <lineage>
        <taxon>Eukaryota</taxon>
        <taxon>Fungi</taxon>
        <taxon>Dikarya</taxon>
        <taxon>Ascomycota</taxon>
        <taxon>Pezizomycotina</taxon>
        <taxon>Eurotiomycetes</taxon>
        <taxon>Eurotiomycetidae</taxon>
        <taxon>Eurotiales</taxon>
        <taxon>Aspergillaceae</taxon>
        <taxon>Aspergillus</taxon>
        <taxon>Aspergillus subgen. Aspergillus</taxon>
    </lineage>
</organism>
<feature type="compositionally biased region" description="Low complexity" evidence="1">
    <location>
        <begin position="10"/>
        <end position="31"/>
    </location>
</feature>
<accession>A0A017SSL0</accession>
<protein>
    <submittedName>
        <fullName evidence="2">Uncharacterized protein</fullName>
    </submittedName>
</protein>
<gene>
    <name evidence="2" type="ORF">EURHEDRAFT_407788</name>
</gene>
<evidence type="ECO:0000313" key="2">
    <source>
        <dbReference type="EMBL" id="EYE99791.1"/>
    </source>
</evidence>
<dbReference type="STRING" id="1388766.A0A017SSL0"/>
<name>A0A017SSL0_ASPRC</name>
<keyword evidence="3" id="KW-1185">Reference proteome</keyword>
<dbReference type="OrthoDB" id="5206740at2759"/>
<dbReference type="RefSeq" id="XP_040643479.1">
    <property type="nucleotide sequence ID" value="XM_040780664.1"/>
</dbReference>
<sequence>MPPQASHLHPPSNSPSSYSPPSSSAPTTSTPGETRPKLATKPKLTLQTSSLPRTFGRSTTGLSLSVATASPTVNNTFKNAYEPCPPSAIPTTSSSTSSPIKTSTYLKHSRQPSSNNPYQLPLGVKSILRNSPLESTSHRRSVSIGGGNGASGSRRVFFPTKKQVTFRQSLEEEIRTVHYVARHSDLLSEESDPDDQKKELQELELKQEQPVQGGSDSDSDSNSSLAPSDSGSDDDQTKSISKSERRKRKSLSAERQVRAAALLDGLEGDAYGISTPQTPRQGRVKRRREWTWTLGSVEARNEIYGLPQTPEEAKSFESEEKKHEHEHENENETESQGSCESDWTSASWSGSSVASFTNKPDEFKTA</sequence>
<feature type="compositionally biased region" description="Low complexity" evidence="1">
    <location>
        <begin position="341"/>
        <end position="355"/>
    </location>
</feature>
<proteinExistence type="predicted"/>
<feature type="region of interest" description="Disordered" evidence="1">
    <location>
        <begin position="303"/>
        <end position="366"/>
    </location>
</feature>
<dbReference type="EMBL" id="KK088411">
    <property type="protein sequence ID" value="EYE99791.1"/>
    <property type="molecule type" value="Genomic_DNA"/>
</dbReference>
<feature type="compositionally biased region" description="Polar residues" evidence="1">
    <location>
        <begin position="45"/>
        <end position="70"/>
    </location>
</feature>
<evidence type="ECO:0000313" key="3">
    <source>
        <dbReference type="Proteomes" id="UP000019804"/>
    </source>
</evidence>
<reference evidence="3" key="1">
    <citation type="journal article" date="2014" name="Nat. Commun.">
        <title>Genomic adaptations of the halophilic Dead Sea filamentous fungus Eurotium rubrum.</title>
        <authorList>
            <person name="Kis-Papo T."/>
            <person name="Weig A.R."/>
            <person name="Riley R."/>
            <person name="Persoh D."/>
            <person name="Salamov A."/>
            <person name="Sun H."/>
            <person name="Lipzen A."/>
            <person name="Wasser S.P."/>
            <person name="Rambold G."/>
            <person name="Grigoriev I.V."/>
            <person name="Nevo E."/>
        </authorList>
    </citation>
    <scope>NUCLEOTIDE SEQUENCE [LARGE SCALE GENOMIC DNA]</scope>
    <source>
        <strain evidence="3">CBS 135680</strain>
    </source>
</reference>
<dbReference type="GeneID" id="63695788"/>
<feature type="compositionally biased region" description="Basic and acidic residues" evidence="1">
    <location>
        <begin position="194"/>
        <end position="207"/>
    </location>
</feature>
<feature type="region of interest" description="Disordered" evidence="1">
    <location>
        <begin position="185"/>
        <end position="255"/>
    </location>
</feature>
<dbReference type="AlphaFoldDB" id="A0A017SSL0"/>
<feature type="compositionally biased region" description="Low complexity" evidence="1">
    <location>
        <begin position="220"/>
        <end position="230"/>
    </location>
</feature>
<feature type="region of interest" description="Disordered" evidence="1">
    <location>
        <begin position="1"/>
        <end position="70"/>
    </location>
</feature>
<feature type="compositionally biased region" description="Basic and acidic residues" evidence="1">
    <location>
        <begin position="311"/>
        <end position="330"/>
    </location>
</feature>
<feature type="region of interest" description="Disordered" evidence="1">
    <location>
        <begin position="84"/>
        <end position="157"/>
    </location>
</feature>